<dbReference type="EMBL" id="CP043909">
    <property type="protein sequence ID" value="QER40088.1"/>
    <property type="molecule type" value="Genomic_DNA"/>
</dbReference>
<evidence type="ECO:0000313" key="2">
    <source>
        <dbReference type="Proteomes" id="UP000325177"/>
    </source>
</evidence>
<name>A0A5P1UUV3_9GAMM</name>
<accession>A0A5P1UUV3</accession>
<sequence length="309" mass="36366">MSDLFELCEPIDKVDADLLLARFEAIYKTDGEIDFLIDRTVDIDLFSEVIDDFDPLVAVEKFFIAQPISSKQAKQPIALLRLRNDKKFNEYVPQLIELLLEQKGYDSTRQIVCGWGNSTESLDVIKTSFMKNSVAQLENSKKSYLLRWYDPRVQYVFQNLAQEVLYLHHLKAYKSWEHLHPTGLYRKTFFETAFKFNNVYPKSVIDFLMMCEDVNSINKYLINKDIPSNQIEPMRTYEHLILIRGNSANIEFGVISELVYWFYMISPNLIEHEEIKALWHKEDYEQILETLNTYSDLEIEVLKRDVVNG</sequence>
<dbReference type="InterPro" id="IPR043504">
    <property type="entry name" value="Peptidase_S1_PA_chymotrypsin"/>
</dbReference>
<organism evidence="1 2">
    <name type="scientific">Acinetobacter suaedae</name>
    <dbReference type="NCBI Taxonomy" id="2609668"/>
    <lineage>
        <taxon>Bacteria</taxon>
        <taxon>Pseudomonadati</taxon>
        <taxon>Pseudomonadota</taxon>
        <taxon>Gammaproteobacteria</taxon>
        <taxon>Moraxellales</taxon>
        <taxon>Moraxellaceae</taxon>
        <taxon>Acinetobacter</taxon>
    </lineage>
</organism>
<evidence type="ECO:0000313" key="1">
    <source>
        <dbReference type="EMBL" id="QER40088.1"/>
    </source>
</evidence>
<dbReference type="AlphaFoldDB" id="A0A5P1UUV3"/>
<dbReference type="Proteomes" id="UP000325177">
    <property type="component" value="Chromosome"/>
</dbReference>
<dbReference type="Gene3D" id="2.40.10.10">
    <property type="entry name" value="Trypsin-like serine proteases"/>
    <property type="match status" value="2"/>
</dbReference>
<dbReference type="RefSeq" id="WP_150026304.1">
    <property type="nucleotide sequence ID" value="NZ_CP043909.1"/>
</dbReference>
<dbReference type="KEGG" id="asue:F2A31_10320"/>
<protein>
    <recommendedName>
        <fullName evidence="3">DUF4123 domain-containing protein</fullName>
    </recommendedName>
</protein>
<evidence type="ECO:0008006" key="3">
    <source>
        <dbReference type="Google" id="ProtNLM"/>
    </source>
</evidence>
<gene>
    <name evidence="1" type="ORF">F2A31_10320</name>
</gene>
<reference evidence="1 2" key="1">
    <citation type="submission" date="2019-09" db="EMBL/GenBank/DDBJ databases">
        <title>Acinetobacter sp. C16S1 isolated from saline soil.</title>
        <authorList>
            <person name="Xu L."/>
            <person name="Sun J.-Q."/>
        </authorList>
    </citation>
    <scope>NUCLEOTIDE SEQUENCE [LARGE SCALE GENOMIC DNA]</scope>
    <source>
        <strain evidence="1 2">C16S1</strain>
    </source>
</reference>
<keyword evidence="2" id="KW-1185">Reference proteome</keyword>
<proteinExistence type="predicted"/>